<reference evidence="2 3" key="1">
    <citation type="submission" date="2019-06" db="EMBL/GenBank/DDBJ databases">
        <title>Persicimonas caeni gen. nov., sp. nov., a predatory bacterium isolated from solar saltern.</title>
        <authorList>
            <person name="Wang S."/>
        </authorList>
    </citation>
    <scope>NUCLEOTIDE SEQUENCE [LARGE SCALE GENOMIC DNA]</scope>
    <source>
        <strain evidence="2 3">YN101</strain>
    </source>
</reference>
<keyword evidence="1" id="KW-0472">Membrane</keyword>
<keyword evidence="1" id="KW-1133">Transmembrane helix</keyword>
<evidence type="ECO:0000313" key="2">
    <source>
        <dbReference type="EMBL" id="QDG50072.1"/>
    </source>
</evidence>
<name>A0A4Y6PP22_PERCE</name>
<accession>A0A5B8Y4F8</accession>
<gene>
    <name evidence="2" type="ORF">FIV42_04770</name>
</gene>
<organism evidence="2 3">
    <name type="scientific">Persicimonas caeni</name>
    <dbReference type="NCBI Taxonomy" id="2292766"/>
    <lineage>
        <taxon>Bacteria</taxon>
        <taxon>Deltaproteobacteria</taxon>
        <taxon>Bradymonadales</taxon>
        <taxon>Bradymonadaceae</taxon>
        <taxon>Persicimonas</taxon>
    </lineage>
</organism>
<proteinExistence type="predicted"/>
<feature type="transmembrane region" description="Helical" evidence="1">
    <location>
        <begin position="117"/>
        <end position="135"/>
    </location>
</feature>
<keyword evidence="3" id="KW-1185">Reference proteome</keyword>
<accession>A0A4Y6PP22</accession>
<evidence type="ECO:0000256" key="1">
    <source>
        <dbReference type="SAM" id="Phobius"/>
    </source>
</evidence>
<keyword evidence="1" id="KW-0812">Transmembrane</keyword>
<protein>
    <submittedName>
        <fullName evidence="2">Uncharacterized protein</fullName>
    </submittedName>
</protein>
<dbReference type="OrthoDB" id="10001845at2"/>
<dbReference type="RefSeq" id="WP_141196568.1">
    <property type="nucleotide sequence ID" value="NZ_CP041186.1"/>
</dbReference>
<feature type="transmembrane region" description="Helical" evidence="1">
    <location>
        <begin position="55"/>
        <end position="77"/>
    </location>
</feature>
<dbReference type="EMBL" id="CP041186">
    <property type="protein sequence ID" value="QDG50072.1"/>
    <property type="molecule type" value="Genomic_DNA"/>
</dbReference>
<dbReference type="AlphaFoldDB" id="A0A4Y6PP22"/>
<dbReference type="Proteomes" id="UP000315995">
    <property type="component" value="Chromosome"/>
</dbReference>
<evidence type="ECO:0000313" key="3">
    <source>
        <dbReference type="Proteomes" id="UP000315995"/>
    </source>
</evidence>
<feature type="transmembrane region" description="Helical" evidence="1">
    <location>
        <begin position="84"/>
        <end position="105"/>
    </location>
</feature>
<sequence length="176" mass="19418">MKSQEESGEESGLDIDREWSEARKAAERDAMRRFMRQHTAKERQKAAFAEVSPYVLLYSGFLLGPAATFGVAFLLIARNFEARAAIFALGLCGTVWGLIQAATFGLAGQWSTVELQILRTGANFLLGVLLLWFLAKQTDVPLAHDRQTVVNTVVLGLLLVLGYSFASPDLLVWLGR</sequence>
<feature type="transmembrane region" description="Helical" evidence="1">
    <location>
        <begin position="147"/>
        <end position="166"/>
    </location>
</feature>